<dbReference type="EMBL" id="CP041765">
    <property type="protein sequence ID" value="QDQ97988.1"/>
    <property type="molecule type" value="Genomic_DNA"/>
</dbReference>
<dbReference type="SMART" id="SM00644">
    <property type="entry name" value="Ami_2"/>
    <property type="match status" value="1"/>
</dbReference>
<dbReference type="KEGG" id="toy:FO059_12510"/>
<evidence type="ECO:0000313" key="2">
    <source>
        <dbReference type="EMBL" id="QDQ97988.1"/>
    </source>
</evidence>
<dbReference type="InterPro" id="IPR013207">
    <property type="entry name" value="LGFP"/>
</dbReference>
<dbReference type="SUPFAM" id="SSF55846">
    <property type="entry name" value="N-acetylmuramoyl-L-alanine amidase-like"/>
    <property type="match status" value="1"/>
</dbReference>
<protein>
    <recommendedName>
        <fullName evidence="1">N-acetylmuramoyl-L-alanine amidase domain-containing protein</fullName>
    </recommendedName>
</protein>
<organism evidence="2 3">
    <name type="scientific">Tomitella fengzijianii</name>
    <dbReference type="NCBI Taxonomy" id="2597660"/>
    <lineage>
        <taxon>Bacteria</taxon>
        <taxon>Bacillati</taxon>
        <taxon>Actinomycetota</taxon>
        <taxon>Actinomycetes</taxon>
        <taxon>Mycobacteriales</taxon>
        <taxon>Tomitella</taxon>
    </lineage>
</organism>
<dbReference type="Gene3D" id="3.40.80.10">
    <property type="entry name" value="Peptidoglycan recognition protein-like"/>
    <property type="match status" value="1"/>
</dbReference>
<dbReference type="GO" id="GO:0009253">
    <property type="term" value="P:peptidoglycan catabolic process"/>
    <property type="evidence" value="ECO:0007669"/>
    <property type="project" value="InterPro"/>
</dbReference>
<reference evidence="2 3" key="1">
    <citation type="submission" date="2019-07" db="EMBL/GenBank/DDBJ databases">
        <title>Tomitella cavernea sp. nov., an actinomycete isolated from soil.</title>
        <authorList>
            <person name="Cheng J."/>
        </authorList>
    </citation>
    <scope>NUCLEOTIDE SEQUENCE [LARGE SCALE GENOMIC DNA]</scope>
    <source>
        <strain evidence="2 3">HY188</strain>
    </source>
</reference>
<dbReference type="AlphaFoldDB" id="A0A516X4I5"/>
<dbReference type="InterPro" id="IPR036505">
    <property type="entry name" value="Amidase/PGRP_sf"/>
</dbReference>
<dbReference type="GO" id="GO:0008745">
    <property type="term" value="F:N-acetylmuramoyl-L-alanine amidase activity"/>
    <property type="evidence" value="ECO:0007669"/>
    <property type="project" value="InterPro"/>
</dbReference>
<feature type="domain" description="N-acetylmuramoyl-L-alanine amidase" evidence="1">
    <location>
        <begin position="14"/>
        <end position="158"/>
    </location>
</feature>
<gene>
    <name evidence="2" type="ORF">FO059_12510</name>
</gene>
<sequence>MPTKPDYAEHVQFGPNNSPRHGARIRNWLIHTEQGNASAAALAAYCRRPASQVSYHYTVRDGEVHCPVDTDRAAWSVLDANPYTINACFAGSYAEWTRAQWLERERDIAIMAWLAVQDARKYGLATVVIAPPYQRGDGISDHRYVTDALYIGTHTDVGDGFPWDRMRHYVDVYTGAIPAETITPPPAIDVEAETAAAWIGERITTGENECPDGRGRWAQFAHGWIYWTPETGAIAVPTHLFETYAELDYEAGPLGYPTVRHTVLPVGDGTKVGDVQAFERGVLYRRFGEPGYYVHGVIGARWAREGYEEGPRGWPTSNEQPHGADGAGRIQTFEHGALVWHPTGAIEIRN</sequence>
<dbReference type="Pfam" id="PF01510">
    <property type="entry name" value="Amidase_2"/>
    <property type="match status" value="1"/>
</dbReference>
<dbReference type="InterPro" id="IPR002502">
    <property type="entry name" value="Amidase_domain"/>
</dbReference>
<dbReference type="Proteomes" id="UP000317344">
    <property type="component" value="Chromosome"/>
</dbReference>
<name>A0A516X4I5_9ACTN</name>
<evidence type="ECO:0000313" key="3">
    <source>
        <dbReference type="Proteomes" id="UP000317344"/>
    </source>
</evidence>
<dbReference type="Pfam" id="PF08310">
    <property type="entry name" value="LGFP"/>
    <property type="match status" value="3"/>
</dbReference>
<proteinExistence type="predicted"/>
<keyword evidence="3" id="KW-1185">Reference proteome</keyword>
<accession>A0A516X4I5</accession>
<dbReference type="RefSeq" id="WP_143909220.1">
    <property type="nucleotide sequence ID" value="NZ_CP041765.1"/>
</dbReference>
<reference evidence="2 3" key="2">
    <citation type="submission" date="2019-07" db="EMBL/GenBank/DDBJ databases">
        <authorList>
            <person name="Huang Y."/>
        </authorList>
    </citation>
    <scope>NUCLEOTIDE SEQUENCE [LARGE SCALE GENOMIC DNA]</scope>
    <source>
        <strain evidence="2 3">HY188</strain>
    </source>
</reference>
<evidence type="ECO:0000259" key="1">
    <source>
        <dbReference type="SMART" id="SM00644"/>
    </source>
</evidence>
<dbReference type="OrthoDB" id="4561060at2"/>